<gene>
    <name evidence="2" type="ORF">KDA_72970</name>
</gene>
<name>A0A402BKC7_9CHLR</name>
<dbReference type="Pfam" id="PF01261">
    <property type="entry name" value="AP_endonuc_2"/>
    <property type="match status" value="1"/>
</dbReference>
<feature type="domain" description="Xylose isomerase-like TIM barrel" evidence="1">
    <location>
        <begin position="15"/>
        <end position="247"/>
    </location>
</feature>
<dbReference type="PANTHER" id="PTHR12110:SF21">
    <property type="entry name" value="XYLOSE ISOMERASE-LIKE TIM BARREL DOMAIN-CONTAINING PROTEIN"/>
    <property type="match status" value="1"/>
</dbReference>
<comment type="caution">
    <text evidence="2">The sequence shown here is derived from an EMBL/GenBank/DDBJ whole genome shotgun (WGS) entry which is preliminary data.</text>
</comment>
<accession>A0A402BKC7</accession>
<proteinExistence type="predicted"/>
<dbReference type="InterPro" id="IPR050312">
    <property type="entry name" value="IolE/XylAMocC-like"/>
</dbReference>
<dbReference type="PANTHER" id="PTHR12110">
    <property type="entry name" value="HYDROXYPYRUVATE ISOMERASE"/>
    <property type="match status" value="1"/>
</dbReference>
<dbReference type="SUPFAM" id="SSF51658">
    <property type="entry name" value="Xylose isomerase-like"/>
    <property type="match status" value="1"/>
</dbReference>
<dbReference type="EMBL" id="BIFT01000002">
    <property type="protein sequence ID" value="GCE31813.1"/>
    <property type="molecule type" value="Genomic_DNA"/>
</dbReference>
<dbReference type="Proteomes" id="UP000287171">
    <property type="component" value="Unassembled WGS sequence"/>
</dbReference>
<dbReference type="InterPro" id="IPR013022">
    <property type="entry name" value="Xyl_isomerase-like_TIM-brl"/>
</dbReference>
<dbReference type="AlphaFoldDB" id="A0A402BKC7"/>
<evidence type="ECO:0000313" key="2">
    <source>
        <dbReference type="EMBL" id="GCE31813.1"/>
    </source>
</evidence>
<sequence>MKFGICTSFKNIPLLRDNAYDYLEESVQRFLLPEHSQEEFEERLHSAHQFSFPIEAANSLLPSNMTLVESPSQKVDRARLEKYMRTALQRAEQAGIRIFVFGSGPARACPADIDKAAASLQLADHLATWSSWARQHGVQIVLEPLRYEETNIFNTVADGGAMVSGIEQSGARLLSDLYHMACNGEDADSLLPYASLLTHVHVAEKQERAAPGRFGEDFRPYLAALHQISYDQRISIECNWTDLATEAGPALATLRTQWTESSKQAV</sequence>
<organism evidence="2 3">
    <name type="scientific">Dictyobacter alpinus</name>
    <dbReference type="NCBI Taxonomy" id="2014873"/>
    <lineage>
        <taxon>Bacteria</taxon>
        <taxon>Bacillati</taxon>
        <taxon>Chloroflexota</taxon>
        <taxon>Ktedonobacteria</taxon>
        <taxon>Ktedonobacterales</taxon>
        <taxon>Dictyobacteraceae</taxon>
        <taxon>Dictyobacter</taxon>
    </lineage>
</organism>
<dbReference type="OrthoDB" id="9814946at2"/>
<evidence type="ECO:0000313" key="3">
    <source>
        <dbReference type="Proteomes" id="UP000287171"/>
    </source>
</evidence>
<reference evidence="3" key="1">
    <citation type="submission" date="2018-12" db="EMBL/GenBank/DDBJ databases">
        <title>Tengunoibacter tsumagoiensis gen. nov., sp. nov., Dictyobacter kobayashii sp. nov., D. alpinus sp. nov., and D. joshuensis sp. nov. and description of Dictyobacteraceae fam. nov. within the order Ktedonobacterales isolated from Tengu-no-mugimeshi.</title>
        <authorList>
            <person name="Wang C.M."/>
            <person name="Zheng Y."/>
            <person name="Sakai Y."/>
            <person name="Toyoda A."/>
            <person name="Minakuchi Y."/>
            <person name="Abe K."/>
            <person name="Yokota A."/>
            <person name="Yabe S."/>
        </authorList>
    </citation>
    <scope>NUCLEOTIDE SEQUENCE [LARGE SCALE GENOMIC DNA]</scope>
    <source>
        <strain evidence="3">Uno16</strain>
    </source>
</reference>
<dbReference type="RefSeq" id="WP_126631743.1">
    <property type="nucleotide sequence ID" value="NZ_BIFT01000002.1"/>
</dbReference>
<dbReference type="Gene3D" id="3.20.20.150">
    <property type="entry name" value="Divalent-metal-dependent TIM barrel enzymes"/>
    <property type="match status" value="1"/>
</dbReference>
<keyword evidence="3" id="KW-1185">Reference proteome</keyword>
<evidence type="ECO:0000259" key="1">
    <source>
        <dbReference type="Pfam" id="PF01261"/>
    </source>
</evidence>
<protein>
    <recommendedName>
        <fullName evidence="1">Xylose isomerase-like TIM barrel domain-containing protein</fullName>
    </recommendedName>
</protein>
<dbReference type="InterPro" id="IPR036237">
    <property type="entry name" value="Xyl_isomerase-like_sf"/>
</dbReference>